<organism evidence="1 2">
    <name type="scientific">Duganella sacchari</name>
    <dbReference type="NCBI Taxonomy" id="551987"/>
    <lineage>
        <taxon>Bacteria</taxon>
        <taxon>Pseudomonadati</taxon>
        <taxon>Pseudomonadota</taxon>
        <taxon>Betaproteobacteria</taxon>
        <taxon>Burkholderiales</taxon>
        <taxon>Oxalobacteraceae</taxon>
        <taxon>Telluria group</taxon>
        <taxon>Duganella</taxon>
    </lineage>
</organism>
<name>A0A1M7PVM2_9BURK</name>
<dbReference type="AlphaFoldDB" id="A0A1M7PVM2"/>
<evidence type="ECO:0000313" key="1">
    <source>
        <dbReference type="EMBL" id="SHN21612.1"/>
    </source>
</evidence>
<dbReference type="RefSeq" id="WP_208861891.1">
    <property type="nucleotide sequence ID" value="NZ_FRCX01000005.1"/>
</dbReference>
<evidence type="ECO:0000313" key="2">
    <source>
        <dbReference type="Proteomes" id="UP000184339"/>
    </source>
</evidence>
<dbReference type="STRING" id="551987.SAMN05192549_105472"/>
<sequence>MLTLQKKLKYEGDTSKIPLKDIILSFAIPTYDYAAAPGSTSGWVERTALPAVNYDIPSTLTASDYHASFPASALTGKDDTTVANFWKYVAQVLRGSGSDAAGIPGQAATLDQLTVPVTVRYLTPDGNSLGQKQFHALFSFGRLLAGAAHAIAGAALSDRVELDTGNPSTGLSSDSLIFINKEAYLALLKELGGVARSGDDIYLLAIIAYLCDTSGDYPVLSKKIDPELEKLLMARLRERGIGDPASALALIKKHYASLFDFPLLIAEIAILEIAGTLRIKTSDLSAVSKADFDYYDVSVELALPDNSKNPAQNERHINWKKNKNNVSDNALPFTFADQAPIYKNALQGNVQVKVKGFDGSVLWSESFDAGDKALGALDIEVPLMRPIVLNPADKNGKKPSGKKIRGQVLEPTKKCPVLGLTVLVQAKKDGDQVWHIVSAGTTDKSGNFSLPYPYGIYVKAQALLSVMPNDPVDIAIIADDGSGATISDDFLYLLLKDFTCPDESDDDCDCHSPKKAPRLPDHEDLIGSDDYSQDIGGSCVNLSTPNRTLNEYNYKAIVRTSDPDVANYTLKKIETYVPKLGQKMTSFELTGGATKITRKPVDLTNPIRWQDAPDDHANLSLYQAVTIATGHVLHYKSVFKADGYSLGDLIYSLALAPGQKKEIVVFDATHSLQARETQQISQAENLAAAIVDDREILDQLGGNINESMQGSSSAHTSGVSAGFGAGALVGPVGAVLGVSGGTADSSSSAQQSSSRGVSQFFGEKLRQSIMQNAASYRQLNASVVTTVSEGQRYAASTEVVANHNHCHALTMMYFEVLRHYAIYQELSNVEECVFVPLLMTDFSTENIFKWRDVLARHLLYMPSETYLRFRGFGYRHPLLKAFDANERIKTDYANVDFPAGRYDEESITYVRGEINLKTNLQRPKTRYDRIKSLPIVTKTVSHQEAKGFSTSEIVGAIFTGGASLLAHSDSKTVSEEIQVRAKIFDAFMQIDDNFQTVPPARCVRVINFQPTSITIGGVTVPVTFADFFENDVVDKKVWTTYAKLLGYADVIPMMENYFQGRLIAEWDDIYYNEMAPVIFDKIVNTLAIDFLALDFSCATRYKGGERAMRVDFRGTTTKKRVEFPLYIDIRFDSAVVNGLLNLVTLNTGTVKIYYDTAHYHGTLFSGNVNDDLLDGTQLYIPENSDEKRNPRKEDIYVVNKLISHLNSNLEHYNKALWFSLDPDRRYMLLDGFNIQVFNSSGVPVGFRSLASVVKNDLITITGNSMVFPVAAGYKVSQSYI</sequence>
<dbReference type="Proteomes" id="UP000184339">
    <property type="component" value="Unassembled WGS sequence"/>
</dbReference>
<keyword evidence="2" id="KW-1185">Reference proteome</keyword>
<reference evidence="2" key="1">
    <citation type="submission" date="2016-11" db="EMBL/GenBank/DDBJ databases">
        <authorList>
            <person name="Varghese N."/>
            <person name="Submissions S."/>
        </authorList>
    </citation>
    <scope>NUCLEOTIDE SEQUENCE [LARGE SCALE GENOMIC DNA]</scope>
    <source>
        <strain evidence="2">Sac-22</strain>
    </source>
</reference>
<gene>
    <name evidence="1" type="ORF">SAMN05192549_105472</name>
</gene>
<feature type="non-terminal residue" evidence="1">
    <location>
        <position position="1280"/>
    </location>
</feature>
<accession>A0A1M7PVM2</accession>
<dbReference type="EMBL" id="FRCX01000005">
    <property type="protein sequence ID" value="SHN21612.1"/>
    <property type="molecule type" value="Genomic_DNA"/>
</dbReference>
<proteinExistence type="predicted"/>
<protein>
    <submittedName>
        <fullName evidence="1">Uncharacterized protein</fullName>
    </submittedName>
</protein>